<comment type="caution">
    <text evidence="2">The sequence shown here is derived from an EMBL/GenBank/DDBJ whole genome shotgun (WGS) entry which is preliminary data.</text>
</comment>
<sequence>MTAASHSIPLGTKVRVAMLEDPSRSVVVKVNDCMPHNGRLLDLSEGAARDLGMISQGIAQVSVTPVKLVDAD</sequence>
<dbReference type="AlphaFoldDB" id="A0A0D6PG25"/>
<dbReference type="InterPro" id="IPR036908">
    <property type="entry name" value="RlpA-like_sf"/>
</dbReference>
<dbReference type="Pfam" id="PF03330">
    <property type="entry name" value="DPBB_1"/>
    <property type="match status" value="1"/>
</dbReference>
<dbReference type="CDD" id="cd22268">
    <property type="entry name" value="DPBB_RlpA-like"/>
    <property type="match status" value="1"/>
</dbReference>
<protein>
    <recommendedName>
        <fullName evidence="1">RlpA-like protein double-psi beta-barrel domain-containing protein</fullName>
    </recommendedName>
</protein>
<dbReference type="Proteomes" id="UP000032668">
    <property type="component" value="Unassembled WGS sequence"/>
</dbReference>
<dbReference type="STRING" id="1120923.SAMN02746095_01467"/>
<feature type="domain" description="RlpA-like protein double-psi beta-barrel" evidence="1">
    <location>
        <begin position="1"/>
        <end position="62"/>
    </location>
</feature>
<accession>A0A0D6PG25</accession>
<dbReference type="Gene3D" id="2.40.40.10">
    <property type="entry name" value="RlpA-like domain"/>
    <property type="match status" value="1"/>
</dbReference>
<reference evidence="2 3" key="1">
    <citation type="submission" date="2012-11" db="EMBL/GenBank/DDBJ databases">
        <title>Whole genome sequence of Acidocella aminolytica 101 = DSM 11237.</title>
        <authorList>
            <person name="Azuma Y."/>
            <person name="Higashiura N."/>
            <person name="Hirakawa H."/>
            <person name="Matsushita K."/>
        </authorList>
    </citation>
    <scope>NUCLEOTIDE SEQUENCE [LARGE SCALE GENOMIC DNA]</scope>
    <source>
        <strain evidence="3">101 / DSM 11237</strain>
    </source>
</reference>
<proteinExistence type="predicted"/>
<dbReference type="SUPFAM" id="SSF50685">
    <property type="entry name" value="Barwin-like endoglucanases"/>
    <property type="match status" value="1"/>
</dbReference>
<dbReference type="EMBL" id="BANC01000039">
    <property type="protein sequence ID" value="GAN80148.1"/>
    <property type="molecule type" value="Genomic_DNA"/>
</dbReference>
<keyword evidence="3" id="KW-1185">Reference proteome</keyword>
<organism evidence="2 3">
    <name type="scientific">Acidocella aminolytica 101 = DSM 11237</name>
    <dbReference type="NCBI Taxonomy" id="1120923"/>
    <lineage>
        <taxon>Bacteria</taxon>
        <taxon>Pseudomonadati</taxon>
        <taxon>Pseudomonadota</taxon>
        <taxon>Alphaproteobacteria</taxon>
        <taxon>Acetobacterales</taxon>
        <taxon>Acidocellaceae</taxon>
        <taxon>Acidocella</taxon>
    </lineage>
</organism>
<name>A0A0D6PG25_9PROT</name>
<evidence type="ECO:0000259" key="1">
    <source>
        <dbReference type="Pfam" id="PF03330"/>
    </source>
</evidence>
<evidence type="ECO:0000313" key="3">
    <source>
        <dbReference type="Proteomes" id="UP000032668"/>
    </source>
</evidence>
<dbReference type="InterPro" id="IPR009009">
    <property type="entry name" value="RlpA-like_DPBB"/>
</dbReference>
<dbReference type="PANTHER" id="PTHR34183:SF1">
    <property type="entry name" value="ENDOLYTIC PEPTIDOGLYCAN TRANSGLYCOSYLASE RLPA"/>
    <property type="match status" value="1"/>
</dbReference>
<gene>
    <name evidence="2" type="ORF">Aam_039_030</name>
</gene>
<evidence type="ECO:0000313" key="2">
    <source>
        <dbReference type="EMBL" id="GAN80148.1"/>
    </source>
</evidence>
<dbReference type="PANTHER" id="PTHR34183">
    <property type="entry name" value="ENDOLYTIC PEPTIDOGLYCAN TRANSGLYCOSYLASE RLPA"/>
    <property type="match status" value="1"/>
</dbReference>